<gene>
    <name evidence="2" type="ORF">GCM10009117_17460</name>
</gene>
<dbReference type="PANTHER" id="PTHR47799">
    <property type="entry name" value="OMEGA-AMIDASE YAFV"/>
    <property type="match status" value="1"/>
</dbReference>
<reference evidence="3" key="1">
    <citation type="journal article" date="2019" name="Int. J. Syst. Evol. Microbiol.">
        <title>The Global Catalogue of Microorganisms (GCM) 10K type strain sequencing project: providing services to taxonomists for standard genome sequencing and annotation.</title>
        <authorList>
            <consortium name="The Broad Institute Genomics Platform"/>
            <consortium name="The Broad Institute Genome Sequencing Center for Infectious Disease"/>
            <person name="Wu L."/>
            <person name="Ma J."/>
        </authorList>
    </citation>
    <scope>NUCLEOTIDE SEQUENCE [LARGE SCALE GENOMIC DNA]</scope>
    <source>
        <strain evidence="3">JCM 16082</strain>
    </source>
</reference>
<dbReference type="EMBL" id="BAAAFG010000015">
    <property type="protein sequence ID" value="GAA0872599.1"/>
    <property type="molecule type" value="Genomic_DNA"/>
</dbReference>
<evidence type="ECO:0000313" key="2">
    <source>
        <dbReference type="EMBL" id="GAA0872599.1"/>
    </source>
</evidence>
<evidence type="ECO:0000259" key="1">
    <source>
        <dbReference type="PROSITE" id="PS50263"/>
    </source>
</evidence>
<dbReference type="SUPFAM" id="SSF56317">
    <property type="entry name" value="Carbon-nitrogen hydrolase"/>
    <property type="match status" value="1"/>
</dbReference>
<keyword evidence="3" id="KW-1185">Reference proteome</keyword>
<dbReference type="RefSeq" id="WP_343766196.1">
    <property type="nucleotide sequence ID" value="NZ_BAAAFG010000015.1"/>
</dbReference>
<proteinExistence type="predicted"/>
<sequence>MDLNIGIIQTNLHWENPKANRAMFTRIIMSINTTVDLIILPEMFTTGFSMNAKGLAEDPLGETFLWMKSIALKHDCAITGSYIVKENDKYYNRLLIVDQHGIVATYDKRHLFTLAGEHNTYTAGEERVVFELNGWKICPQICYDLRFPVWSRNDLAYDFLFYVANWPNQRIMAWDILLQSRAIENMSYVAGVNRIGTDANGYEHTGHSAVYDSLGKQISTSFNEKEGIQIVTLDKTHLQTTRKKLQFLEDQDTFRVD</sequence>
<dbReference type="NCBIfam" id="NF007757">
    <property type="entry name" value="PRK10438.1"/>
    <property type="match status" value="1"/>
</dbReference>
<dbReference type="PROSITE" id="PS50263">
    <property type="entry name" value="CN_HYDROLASE"/>
    <property type="match status" value="1"/>
</dbReference>
<dbReference type="Gene3D" id="3.60.110.10">
    <property type="entry name" value="Carbon-nitrogen hydrolase"/>
    <property type="match status" value="1"/>
</dbReference>
<dbReference type="InterPro" id="IPR052737">
    <property type="entry name" value="Omega-amidase_YafV"/>
</dbReference>
<dbReference type="Proteomes" id="UP001500507">
    <property type="component" value="Unassembled WGS sequence"/>
</dbReference>
<name>A0ABP3XT77_9FLAO</name>
<dbReference type="Pfam" id="PF00795">
    <property type="entry name" value="CN_hydrolase"/>
    <property type="match status" value="1"/>
</dbReference>
<dbReference type="InterPro" id="IPR003010">
    <property type="entry name" value="C-N_Hydrolase"/>
</dbReference>
<dbReference type="PANTHER" id="PTHR47799:SF1">
    <property type="entry name" value="OMEGA-AMIDASE YAFV"/>
    <property type="match status" value="1"/>
</dbReference>
<feature type="domain" description="CN hydrolase" evidence="1">
    <location>
        <begin position="3"/>
        <end position="235"/>
    </location>
</feature>
<accession>A0ABP3XT77</accession>
<dbReference type="InterPro" id="IPR036526">
    <property type="entry name" value="C-N_Hydrolase_sf"/>
</dbReference>
<evidence type="ECO:0000313" key="3">
    <source>
        <dbReference type="Proteomes" id="UP001500507"/>
    </source>
</evidence>
<comment type="caution">
    <text evidence="2">The sequence shown here is derived from an EMBL/GenBank/DDBJ whole genome shotgun (WGS) entry which is preliminary data.</text>
</comment>
<organism evidence="2 3">
    <name type="scientific">Gangjinia marincola</name>
    <dbReference type="NCBI Taxonomy" id="578463"/>
    <lineage>
        <taxon>Bacteria</taxon>
        <taxon>Pseudomonadati</taxon>
        <taxon>Bacteroidota</taxon>
        <taxon>Flavobacteriia</taxon>
        <taxon>Flavobacteriales</taxon>
        <taxon>Flavobacteriaceae</taxon>
        <taxon>Gangjinia</taxon>
    </lineage>
</organism>
<dbReference type="CDD" id="cd07575">
    <property type="entry name" value="Xc-1258_like"/>
    <property type="match status" value="1"/>
</dbReference>
<protein>
    <submittedName>
        <fullName evidence="2">Nitrilase family protein</fullName>
    </submittedName>
</protein>